<proteinExistence type="predicted"/>
<dbReference type="RefSeq" id="WP_125120120.1">
    <property type="nucleotide sequence ID" value="NZ_AP019309.1"/>
</dbReference>
<keyword evidence="2 4" id="KW-0808">Transferase</keyword>
<dbReference type="KEGG" id="ebm:SG0102_23280"/>
<dbReference type="InterPro" id="IPR029044">
    <property type="entry name" value="Nucleotide-diphossugar_trans"/>
</dbReference>
<sequence length="325" mass="37849">MNDNPLISVIVPIYNVEQYLKRCVESIRRQTYSNLEIILVDDGSPDNCGKICDDYKKEDNRIKVIHKKNGGLSDARNAGIEIAQGEYITCIDSDDFISQFFIENLWIAIQKSGCEIATSWFADYYEGDNIPEAKKVDMKDIAVLSREEFYKKLLYQDGVEVSAWGKLYKTDLFEGVKYPVGKLYEDIPTTYLLVEKTNKVAVIPNIDYFYFQRSTSIAQTTFSMRKMDAINHMDDFKNYIIHNYPSLKRAAECRYFSTVCNILFQISSPEFKQTKENLWQEIKKYRYSVMTNRFGRKKARIAAFLSYGGYKFLHMIYVRTQKGTS</sequence>
<evidence type="ECO:0000313" key="4">
    <source>
        <dbReference type="EMBL" id="BBH27394.1"/>
    </source>
</evidence>
<dbReference type="AlphaFoldDB" id="A0A3G9JX69"/>
<evidence type="ECO:0000313" key="5">
    <source>
        <dbReference type="Proteomes" id="UP000268059"/>
    </source>
</evidence>
<keyword evidence="5" id="KW-1185">Reference proteome</keyword>
<feature type="domain" description="Glycosyltransferase 2-like" evidence="3">
    <location>
        <begin position="8"/>
        <end position="132"/>
    </location>
</feature>
<accession>A0A3G9JX69</accession>
<dbReference type="GO" id="GO:0016757">
    <property type="term" value="F:glycosyltransferase activity"/>
    <property type="evidence" value="ECO:0007669"/>
    <property type="project" value="UniProtKB-KW"/>
</dbReference>
<dbReference type="OrthoDB" id="9807674at2"/>
<dbReference type="Proteomes" id="UP000268059">
    <property type="component" value="Chromosome"/>
</dbReference>
<dbReference type="CDD" id="cd00761">
    <property type="entry name" value="Glyco_tranf_GTA_type"/>
    <property type="match status" value="1"/>
</dbReference>
<evidence type="ECO:0000259" key="3">
    <source>
        <dbReference type="Pfam" id="PF00535"/>
    </source>
</evidence>
<dbReference type="InterPro" id="IPR001173">
    <property type="entry name" value="Glyco_trans_2-like"/>
</dbReference>
<dbReference type="SUPFAM" id="SSF53448">
    <property type="entry name" value="Nucleotide-diphospho-sugar transferases"/>
    <property type="match status" value="1"/>
</dbReference>
<reference evidence="4 5" key="1">
    <citation type="submission" date="2018-11" db="EMBL/GenBank/DDBJ databases">
        <title>Novel Erysipelotrichaceae bacterium isolated from small intestine of a swine.</title>
        <authorList>
            <person name="Kim J.S."/>
            <person name="Choe H."/>
            <person name="Lee Y.R."/>
            <person name="Kim K.M."/>
            <person name="Park D.S."/>
        </authorList>
    </citation>
    <scope>NUCLEOTIDE SEQUENCE [LARGE SCALE GENOMIC DNA]</scope>
    <source>
        <strain evidence="4 5">SG0102</strain>
    </source>
</reference>
<evidence type="ECO:0000256" key="1">
    <source>
        <dbReference type="ARBA" id="ARBA00022676"/>
    </source>
</evidence>
<dbReference type="Gene3D" id="3.90.550.10">
    <property type="entry name" value="Spore Coat Polysaccharide Biosynthesis Protein SpsA, Chain A"/>
    <property type="match status" value="1"/>
</dbReference>
<dbReference type="PANTHER" id="PTHR22916">
    <property type="entry name" value="GLYCOSYLTRANSFERASE"/>
    <property type="match status" value="1"/>
</dbReference>
<name>A0A3G9JX69_9FIRM</name>
<dbReference type="FunCoup" id="A0A3G9JX69">
    <property type="interactions" value="80"/>
</dbReference>
<organism evidence="4 5">
    <name type="scientific">Intestinibaculum porci</name>
    <dbReference type="NCBI Taxonomy" id="2487118"/>
    <lineage>
        <taxon>Bacteria</taxon>
        <taxon>Bacillati</taxon>
        <taxon>Bacillota</taxon>
        <taxon>Erysipelotrichia</taxon>
        <taxon>Erysipelotrichales</taxon>
        <taxon>Erysipelotrichaceae</taxon>
        <taxon>Intestinibaculum</taxon>
    </lineage>
</organism>
<gene>
    <name evidence="4" type="ORF">SG0102_23280</name>
</gene>
<dbReference type="InParanoid" id="A0A3G9JX69"/>
<keyword evidence="1" id="KW-0328">Glycosyltransferase</keyword>
<dbReference type="Pfam" id="PF00535">
    <property type="entry name" value="Glycos_transf_2"/>
    <property type="match status" value="1"/>
</dbReference>
<evidence type="ECO:0000256" key="2">
    <source>
        <dbReference type="ARBA" id="ARBA00022679"/>
    </source>
</evidence>
<dbReference type="PANTHER" id="PTHR22916:SF51">
    <property type="entry name" value="GLYCOSYLTRANSFERASE EPSH-RELATED"/>
    <property type="match status" value="1"/>
</dbReference>
<dbReference type="EMBL" id="AP019309">
    <property type="protein sequence ID" value="BBH27394.1"/>
    <property type="molecule type" value="Genomic_DNA"/>
</dbReference>
<protein>
    <submittedName>
        <fullName evidence="4">Glycosyl transferase family 2</fullName>
    </submittedName>
</protein>